<name>A0A6H5HRB0_9HEMI</name>
<evidence type="ECO:0000313" key="1">
    <source>
        <dbReference type="EMBL" id="CAB0019425.1"/>
    </source>
</evidence>
<proteinExistence type="predicted"/>
<dbReference type="EMBL" id="CADCXU010033955">
    <property type="protein sequence ID" value="CAB0019425.1"/>
    <property type="molecule type" value="Genomic_DNA"/>
</dbReference>
<accession>A0A6H5HRB0</accession>
<reference evidence="1 2" key="1">
    <citation type="submission" date="2020-02" db="EMBL/GenBank/DDBJ databases">
        <authorList>
            <person name="Ferguson B K."/>
        </authorList>
    </citation>
    <scope>NUCLEOTIDE SEQUENCE [LARGE SCALE GENOMIC DNA]</scope>
</reference>
<sequence>MCRRAAPDGRRWPISAASRRSAPSNCRHSAACRPSPATSFHAAPTPSAASLQEKNKKMKFFQSINKYLETVGSRGSIKPISRWRADVLRSLSIAGPSAHVHVDLLGPLGSGYGLVGIHRPRDRPKLCKAVEHQVERREFVTRETRPAATRFTHAGRLTLLSEQLHLRVCEIAPICDELQEIVTCIVKESAELQGTWAQSPH</sequence>
<dbReference type="AlphaFoldDB" id="A0A6H5HRB0"/>
<dbReference type="Proteomes" id="UP000479000">
    <property type="component" value="Unassembled WGS sequence"/>
</dbReference>
<keyword evidence="2" id="KW-1185">Reference proteome</keyword>
<evidence type="ECO:0000313" key="2">
    <source>
        <dbReference type="Proteomes" id="UP000479000"/>
    </source>
</evidence>
<organism evidence="1 2">
    <name type="scientific">Nesidiocoris tenuis</name>
    <dbReference type="NCBI Taxonomy" id="355587"/>
    <lineage>
        <taxon>Eukaryota</taxon>
        <taxon>Metazoa</taxon>
        <taxon>Ecdysozoa</taxon>
        <taxon>Arthropoda</taxon>
        <taxon>Hexapoda</taxon>
        <taxon>Insecta</taxon>
        <taxon>Pterygota</taxon>
        <taxon>Neoptera</taxon>
        <taxon>Paraneoptera</taxon>
        <taxon>Hemiptera</taxon>
        <taxon>Heteroptera</taxon>
        <taxon>Panheteroptera</taxon>
        <taxon>Cimicomorpha</taxon>
        <taxon>Miridae</taxon>
        <taxon>Dicyphina</taxon>
        <taxon>Nesidiocoris</taxon>
    </lineage>
</organism>
<protein>
    <submittedName>
        <fullName evidence="1">Uncharacterized protein</fullName>
    </submittedName>
</protein>
<gene>
    <name evidence="1" type="ORF">NTEN_LOCUS23137</name>
</gene>